<organism evidence="1 2">
    <name type="scientific">Parelaphostrongylus tenuis</name>
    <name type="common">Meningeal worm</name>
    <dbReference type="NCBI Taxonomy" id="148309"/>
    <lineage>
        <taxon>Eukaryota</taxon>
        <taxon>Metazoa</taxon>
        <taxon>Ecdysozoa</taxon>
        <taxon>Nematoda</taxon>
        <taxon>Chromadorea</taxon>
        <taxon>Rhabditida</taxon>
        <taxon>Rhabditina</taxon>
        <taxon>Rhabditomorpha</taxon>
        <taxon>Strongyloidea</taxon>
        <taxon>Metastrongylidae</taxon>
        <taxon>Parelaphostrongylus</taxon>
    </lineage>
</organism>
<dbReference type="AlphaFoldDB" id="A0AAD5N6K6"/>
<accession>A0AAD5N6K6</accession>
<gene>
    <name evidence="1" type="ORF">KIN20_023476</name>
</gene>
<sequence>MIGKLCSIMSTKPSTQYNHQVRFHNSTVKSVEIGTIDAVLQLRADHIERDPQRTDVSAMIWFLGLGSRLEEVSGFYANFWAFSCFTPSNSGAYRLAGSRSAQTVRSLPVRHSLQHVAFSRDSTAEQP</sequence>
<proteinExistence type="predicted"/>
<reference evidence="1" key="1">
    <citation type="submission" date="2021-06" db="EMBL/GenBank/DDBJ databases">
        <title>Parelaphostrongylus tenuis whole genome reference sequence.</title>
        <authorList>
            <person name="Garwood T.J."/>
            <person name="Larsen P.A."/>
            <person name="Fountain-Jones N.M."/>
            <person name="Garbe J.R."/>
            <person name="Macchietto M.G."/>
            <person name="Kania S.A."/>
            <person name="Gerhold R.W."/>
            <person name="Richards J.E."/>
            <person name="Wolf T.M."/>
        </authorList>
    </citation>
    <scope>NUCLEOTIDE SEQUENCE</scope>
    <source>
        <strain evidence="1">MNPRO001-30</strain>
        <tissue evidence="1">Meninges</tissue>
    </source>
</reference>
<dbReference type="Proteomes" id="UP001196413">
    <property type="component" value="Unassembled WGS sequence"/>
</dbReference>
<name>A0AAD5N6K6_PARTN</name>
<protein>
    <submittedName>
        <fullName evidence="1">Uncharacterized protein</fullName>
    </submittedName>
</protein>
<evidence type="ECO:0000313" key="2">
    <source>
        <dbReference type="Proteomes" id="UP001196413"/>
    </source>
</evidence>
<evidence type="ECO:0000313" key="1">
    <source>
        <dbReference type="EMBL" id="KAJ1363576.1"/>
    </source>
</evidence>
<comment type="caution">
    <text evidence="1">The sequence shown here is derived from an EMBL/GenBank/DDBJ whole genome shotgun (WGS) entry which is preliminary data.</text>
</comment>
<keyword evidence="2" id="KW-1185">Reference proteome</keyword>
<dbReference type="EMBL" id="JAHQIW010004764">
    <property type="protein sequence ID" value="KAJ1363576.1"/>
    <property type="molecule type" value="Genomic_DNA"/>
</dbReference>